<comment type="caution">
    <text evidence="2">The sequence shown here is derived from an EMBL/GenBank/DDBJ whole genome shotgun (WGS) entry which is preliminary data.</text>
</comment>
<accession>A0A8J4ST34</accession>
<evidence type="ECO:0000313" key="2">
    <source>
        <dbReference type="EMBL" id="KAF5404747.1"/>
    </source>
</evidence>
<organism evidence="2 3">
    <name type="scientific">Paragonimus heterotremus</name>
    <dbReference type="NCBI Taxonomy" id="100268"/>
    <lineage>
        <taxon>Eukaryota</taxon>
        <taxon>Metazoa</taxon>
        <taxon>Spiralia</taxon>
        <taxon>Lophotrochozoa</taxon>
        <taxon>Platyhelminthes</taxon>
        <taxon>Trematoda</taxon>
        <taxon>Digenea</taxon>
        <taxon>Plagiorchiida</taxon>
        <taxon>Troglotremata</taxon>
        <taxon>Troglotrematidae</taxon>
        <taxon>Paragonimus</taxon>
    </lineage>
</organism>
<gene>
    <name evidence="2" type="ORF">PHET_01568</name>
</gene>
<name>A0A8J4ST34_9TREM</name>
<dbReference type="AlphaFoldDB" id="A0A8J4ST34"/>
<evidence type="ECO:0000256" key="1">
    <source>
        <dbReference type="SAM" id="MobiDB-lite"/>
    </source>
</evidence>
<sequence>MSCRTELSISEDSENGEIPMLHFTKPVNDNNELRVVVDCIAQTVNRLPVCVSSDHPGAPLERRDVHDRAKDSADSLDKGPYHPNNVCTIPNANDELKTVGLSESIEETFGRTVRLKERFSLLRRECTNDVGLDKLRQVYGIIDGNINAEKQEILLKQLLGSEIYSRYMGKIWQLKLFEEHLLDQ</sequence>
<feature type="region of interest" description="Disordered" evidence="1">
    <location>
        <begin position="53"/>
        <end position="83"/>
    </location>
</feature>
<reference evidence="2" key="1">
    <citation type="submission" date="2019-05" db="EMBL/GenBank/DDBJ databases">
        <title>Annotation for the trematode Paragonimus heterotremus.</title>
        <authorList>
            <person name="Choi Y.-J."/>
        </authorList>
    </citation>
    <scope>NUCLEOTIDE SEQUENCE</scope>
    <source>
        <strain evidence="2">LC</strain>
    </source>
</reference>
<feature type="compositionally biased region" description="Basic and acidic residues" evidence="1">
    <location>
        <begin position="60"/>
        <end position="80"/>
    </location>
</feature>
<evidence type="ECO:0000313" key="3">
    <source>
        <dbReference type="Proteomes" id="UP000748531"/>
    </source>
</evidence>
<protein>
    <submittedName>
        <fullName evidence="2">Uncharacterized protein</fullName>
    </submittedName>
</protein>
<dbReference type="EMBL" id="LUCH01000599">
    <property type="protein sequence ID" value="KAF5404747.1"/>
    <property type="molecule type" value="Genomic_DNA"/>
</dbReference>
<proteinExistence type="predicted"/>
<keyword evidence="3" id="KW-1185">Reference proteome</keyword>
<dbReference type="OrthoDB" id="248923at2759"/>
<dbReference type="Proteomes" id="UP000748531">
    <property type="component" value="Unassembled WGS sequence"/>
</dbReference>